<evidence type="ECO:0000259" key="1">
    <source>
        <dbReference type="Pfam" id="PF12697"/>
    </source>
</evidence>
<dbReference type="Proteomes" id="UP000027178">
    <property type="component" value="Unassembled WGS sequence"/>
</dbReference>
<keyword evidence="3" id="KW-1185">Reference proteome</keyword>
<dbReference type="Gene3D" id="3.40.50.1820">
    <property type="entry name" value="alpha/beta hydrolase"/>
    <property type="match status" value="1"/>
</dbReference>
<name>A0A066YJR7_9ACTN</name>
<dbReference type="AlphaFoldDB" id="A0A066YJR7"/>
<dbReference type="HOGENOM" id="CLU_020336_6_1_11"/>
<proteinExistence type="predicted"/>
<dbReference type="GO" id="GO:0016787">
    <property type="term" value="F:hydrolase activity"/>
    <property type="evidence" value="ECO:0007669"/>
    <property type="project" value="UniProtKB-KW"/>
</dbReference>
<comment type="caution">
    <text evidence="2">The sequence shown here is derived from an EMBL/GenBank/DDBJ whole genome shotgun (WGS) entry which is preliminary data.</text>
</comment>
<dbReference type="PANTHER" id="PTHR43433">
    <property type="entry name" value="HYDROLASE, ALPHA/BETA FOLD FAMILY PROTEIN"/>
    <property type="match status" value="1"/>
</dbReference>
<dbReference type="Pfam" id="PF12697">
    <property type="entry name" value="Abhydrolase_6"/>
    <property type="match status" value="1"/>
</dbReference>
<evidence type="ECO:0000313" key="3">
    <source>
        <dbReference type="Proteomes" id="UP000027178"/>
    </source>
</evidence>
<gene>
    <name evidence="2" type="ORF">KCH_64080</name>
</gene>
<dbReference type="PANTHER" id="PTHR43433:SF1">
    <property type="entry name" value="BLL5160 PROTEIN"/>
    <property type="match status" value="1"/>
</dbReference>
<dbReference type="InterPro" id="IPR000073">
    <property type="entry name" value="AB_hydrolase_1"/>
</dbReference>
<evidence type="ECO:0000313" key="2">
    <source>
        <dbReference type="EMBL" id="KDN81688.1"/>
    </source>
</evidence>
<keyword evidence="2" id="KW-0378">Hydrolase</keyword>
<dbReference type="InterPro" id="IPR050471">
    <property type="entry name" value="AB_hydrolase"/>
</dbReference>
<organism evidence="2 3">
    <name type="scientific">Kitasatospora cheerisanensis KCTC 2395</name>
    <dbReference type="NCBI Taxonomy" id="1348663"/>
    <lineage>
        <taxon>Bacteria</taxon>
        <taxon>Bacillati</taxon>
        <taxon>Actinomycetota</taxon>
        <taxon>Actinomycetes</taxon>
        <taxon>Kitasatosporales</taxon>
        <taxon>Streptomycetaceae</taxon>
        <taxon>Kitasatospora</taxon>
    </lineage>
</organism>
<reference evidence="2 3" key="1">
    <citation type="submission" date="2014-05" db="EMBL/GenBank/DDBJ databases">
        <title>Draft Genome Sequence of Kitasatospora cheerisanensis KCTC 2395.</title>
        <authorList>
            <person name="Nam D.H."/>
        </authorList>
    </citation>
    <scope>NUCLEOTIDE SEQUENCE [LARGE SCALE GENOMIC DNA]</scope>
    <source>
        <strain evidence="2 3">KCTC 2395</strain>
    </source>
</reference>
<feature type="domain" description="AB hydrolase-1" evidence="1">
    <location>
        <begin position="32"/>
        <end position="282"/>
    </location>
</feature>
<dbReference type="InterPro" id="IPR029058">
    <property type="entry name" value="AB_hydrolase_fold"/>
</dbReference>
<dbReference type="SUPFAM" id="SSF53474">
    <property type="entry name" value="alpha/beta-Hydrolases"/>
    <property type="match status" value="1"/>
</dbReference>
<dbReference type="eggNOG" id="COG2267">
    <property type="taxonomic scope" value="Bacteria"/>
</dbReference>
<dbReference type="EMBL" id="JNBY01000131">
    <property type="protein sequence ID" value="KDN81688.1"/>
    <property type="molecule type" value="Genomic_DNA"/>
</dbReference>
<dbReference type="PRINTS" id="PR00111">
    <property type="entry name" value="ABHYDROLASE"/>
</dbReference>
<sequence length="327" mass="33811">MLPDPAAVHTVRSADGAELNVEEYGPEGAPLLVLSHGWTCATTFWAPVINRLAADFRVVAYDQRGHGRSPAPADAAGYGADKLAEDLEAVLTATVPAGRRAVVAGHSMGGMTIMAAGGRPEVAARTAANVLFNTGAGELVDEQTVLPAFVRGRKLRRLLSRPVLQSRLSLGPVNGVSRAVLKYATMGPATPADRVEACAQVVHACPPKVRHRWSIVLDVLDVHAELARITAPTAVVTSSNDKLTPPVHSRRIAAALADPRGLLELPGAGHMSPLERPAEVAAEIRRVAALVADDLAAGAVPAGAAPDGASAVVSELPSQSAAVEETA</sequence>
<accession>A0A066YJR7</accession>
<protein>
    <submittedName>
        <fullName evidence="2">Alpha/beta hydrolase</fullName>
    </submittedName>
</protein>
<dbReference type="PATRIC" id="fig|1348663.4.peg.6201"/>